<dbReference type="Gene3D" id="3.40.50.150">
    <property type="entry name" value="Vaccinia Virus protein VP39"/>
    <property type="match status" value="1"/>
</dbReference>
<evidence type="ECO:0000313" key="3">
    <source>
        <dbReference type="Proteomes" id="UP000001880"/>
    </source>
</evidence>
<proteinExistence type="predicted"/>
<dbReference type="SUPFAM" id="SSF53335">
    <property type="entry name" value="S-adenosyl-L-methionine-dependent methyltransferases"/>
    <property type="match status" value="1"/>
</dbReference>
<evidence type="ECO:0000259" key="1">
    <source>
        <dbReference type="Pfam" id="PF08241"/>
    </source>
</evidence>
<feature type="domain" description="Methyltransferase type 11" evidence="1">
    <location>
        <begin position="248"/>
        <end position="305"/>
    </location>
</feature>
<dbReference type="HOGENOM" id="CLU_747558_0_0_7"/>
<dbReference type="PANTHER" id="PTHR45445">
    <property type="match status" value="1"/>
</dbReference>
<dbReference type="eggNOG" id="COG2835">
    <property type="taxonomic scope" value="Bacteria"/>
</dbReference>
<dbReference type="KEGG" id="hoh:Hoch_1369"/>
<dbReference type="Gene3D" id="2.20.25.10">
    <property type="match status" value="1"/>
</dbReference>
<dbReference type="PANTHER" id="PTHR45445:SF2">
    <property type="entry name" value="METHYLTRANSFERASE TYPE 11 DOMAIN-CONTAINING PROTEIN"/>
    <property type="match status" value="1"/>
</dbReference>
<keyword evidence="2" id="KW-0489">Methyltransferase</keyword>
<dbReference type="eggNOG" id="COG2226">
    <property type="taxonomic scope" value="Bacteria"/>
</dbReference>
<name>D0LUN3_HALO1</name>
<dbReference type="GO" id="GO:0008757">
    <property type="term" value="F:S-adenosylmethionine-dependent methyltransferase activity"/>
    <property type="evidence" value="ECO:0007669"/>
    <property type="project" value="InterPro"/>
</dbReference>
<gene>
    <name evidence="2" type="ordered locus">Hoch_1369</name>
</gene>
<accession>D0LUN3</accession>
<sequence>MNPELLERMFCPAKKTPLAYSSADEALVSAESGSSYPVIGGVPVLVPKPQEYLHRTAIELEAHNQRRDQNMQIVKAFLSQETFRTPMLRSLHAALEQNVALSIAQRDALAARLDVAGLLRYVVDQGVKLADPRQTPAYYGPDLLSFVRADWSDEPAPSKQRSVVLERVNDNIARFCGANQSALVVGGGAGRYFHELAARFDYMLGSDLNFTYVDIYHRLKNGPMELADIFYPMISSDVVAESFVAALPDGKTPENAAYFVADALQLPVRDGTQDAVVSIYFSDCVPIMRLLNEARRVLKPGGVFISLGPMFYHSVDQTAWFTPTETLAIANQIGFDCEHDEWGELAYWSSPHRSSESIHRVWNYVLRRRD</sequence>
<keyword evidence="3" id="KW-1185">Reference proteome</keyword>
<dbReference type="STRING" id="502025.Hoch_1369"/>
<organism evidence="2 3">
    <name type="scientific">Haliangium ochraceum (strain DSM 14365 / JCM 11303 / SMP-2)</name>
    <dbReference type="NCBI Taxonomy" id="502025"/>
    <lineage>
        <taxon>Bacteria</taxon>
        <taxon>Pseudomonadati</taxon>
        <taxon>Myxococcota</taxon>
        <taxon>Polyangia</taxon>
        <taxon>Haliangiales</taxon>
        <taxon>Kofleriaceae</taxon>
        <taxon>Haliangium</taxon>
    </lineage>
</organism>
<dbReference type="RefSeq" id="WP_012826532.1">
    <property type="nucleotide sequence ID" value="NC_013440.1"/>
</dbReference>
<dbReference type="GO" id="GO:0032259">
    <property type="term" value="P:methylation"/>
    <property type="evidence" value="ECO:0007669"/>
    <property type="project" value="UniProtKB-KW"/>
</dbReference>
<dbReference type="Proteomes" id="UP000001880">
    <property type="component" value="Chromosome"/>
</dbReference>
<evidence type="ECO:0000313" key="2">
    <source>
        <dbReference type="EMBL" id="ACY13923.1"/>
    </source>
</evidence>
<protein>
    <submittedName>
        <fullName evidence="2">Methyltransferase type 11</fullName>
    </submittedName>
</protein>
<dbReference type="AlphaFoldDB" id="D0LUN3"/>
<dbReference type="EMBL" id="CP001804">
    <property type="protein sequence ID" value="ACY13923.1"/>
    <property type="molecule type" value="Genomic_DNA"/>
</dbReference>
<dbReference type="InterPro" id="IPR013216">
    <property type="entry name" value="Methyltransf_11"/>
</dbReference>
<dbReference type="InterPro" id="IPR012901">
    <property type="entry name" value="CARME"/>
</dbReference>
<dbReference type="SMART" id="SM01296">
    <property type="entry name" value="N2227"/>
    <property type="match status" value="1"/>
</dbReference>
<dbReference type="SUPFAM" id="SSF158997">
    <property type="entry name" value="Trm112p-like"/>
    <property type="match status" value="1"/>
</dbReference>
<keyword evidence="2" id="KW-0808">Transferase</keyword>
<dbReference type="Pfam" id="PF08241">
    <property type="entry name" value="Methyltransf_11"/>
    <property type="match status" value="1"/>
</dbReference>
<dbReference type="InterPro" id="IPR029063">
    <property type="entry name" value="SAM-dependent_MTases_sf"/>
</dbReference>
<dbReference type="CDD" id="cd02440">
    <property type="entry name" value="AdoMet_MTases"/>
    <property type="match status" value="1"/>
</dbReference>
<reference evidence="2 3" key="1">
    <citation type="journal article" date="2010" name="Stand. Genomic Sci.">
        <title>Complete genome sequence of Haliangium ochraceum type strain (SMP-2).</title>
        <authorList>
            <consortium name="US DOE Joint Genome Institute (JGI-PGF)"/>
            <person name="Ivanova N."/>
            <person name="Daum C."/>
            <person name="Lang E."/>
            <person name="Abt B."/>
            <person name="Kopitz M."/>
            <person name="Saunders E."/>
            <person name="Lapidus A."/>
            <person name="Lucas S."/>
            <person name="Glavina Del Rio T."/>
            <person name="Nolan M."/>
            <person name="Tice H."/>
            <person name="Copeland A."/>
            <person name="Cheng J.F."/>
            <person name="Chen F."/>
            <person name="Bruce D."/>
            <person name="Goodwin L."/>
            <person name="Pitluck S."/>
            <person name="Mavromatis K."/>
            <person name="Pati A."/>
            <person name="Mikhailova N."/>
            <person name="Chen A."/>
            <person name="Palaniappan K."/>
            <person name="Land M."/>
            <person name="Hauser L."/>
            <person name="Chang Y.J."/>
            <person name="Jeffries C.D."/>
            <person name="Detter J.C."/>
            <person name="Brettin T."/>
            <person name="Rohde M."/>
            <person name="Goker M."/>
            <person name="Bristow J."/>
            <person name="Markowitz V."/>
            <person name="Eisen J.A."/>
            <person name="Hugenholtz P."/>
            <person name="Kyrpides N.C."/>
            <person name="Klenk H.P."/>
        </authorList>
    </citation>
    <scope>NUCLEOTIDE SEQUENCE [LARGE SCALE GENOMIC DNA]</scope>
    <source>
        <strain evidence="3">DSM 14365 / CIP 107738 / JCM 11303 / AJ 13395 / SMP-2</strain>
    </source>
</reference>